<protein>
    <submittedName>
        <fullName evidence="1">Uncharacterized protein</fullName>
    </submittedName>
</protein>
<comment type="caution">
    <text evidence="1">The sequence shown here is derived from an EMBL/GenBank/DDBJ whole genome shotgun (WGS) entry which is preliminary data.</text>
</comment>
<evidence type="ECO:0000313" key="2">
    <source>
        <dbReference type="Proteomes" id="UP000315783"/>
    </source>
</evidence>
<gene>
    <name evidence="1" type="ORF">IF1G_10753</name>
</gene>
<dbReference type="AlphaFoldDB" id="A0A545VJY1"/>
<dbReference type="Proteomes" id="UP000315783">
    <property type="component" value="Unassembled WGS sequence"/>
</dbReference>
<accession>A0A545VJY1</accession>
<proteinExistence type="predicted"/>
<organism evidence="1 2">
    <name type="scientific">Cordyceps javanica</name>
    <dbReference type="NCBI Taxonomy" id="43265"/>
    <lineage>
        <taxon>Eukaryota</taxon>
        <taxon>Fungi</taxon>
        <taxon>Dikarya</taxon>
        <taxon>Ascomycota</taxon>
        <taxon>Pezizomycotina</taxon>
        <taxon>Sordariomycetes</taxon>
        <taxon>Hypocreomycetidae</taxon>
        <taxon>Hypocreales</taxon>
        <taxon>Cordycipitaceae</taxon>
        <taxon>Cordyceps</taxon>
    </lineage>
</organism>
<evidence type="ECO:0000313" key="1">
    <source>
        <dbReference type="EMBL" id="TQV90601.1"/>
    </source>
</evidence>
<dbReference type="EMBL" id="SPUK01000025">
    <property type="protein sequence ID" value="TQV90601.1"/>
    <property type="molecule type" value="Genomic_DNA"/>
</dbReference>
<dbReference type="STRING" id="43265.A0A545VJY1"/>
<sequence>MADSIPATLHERLHDLAFSTSQARDAIRGLAVPDALGRRVMRLCIIRGIRHHEDFARAPQTQALRPWPEFARALNARAIMSNSIPDMALDPVVDDVPYCIWYPDTATEDTYRQLVRRYPQMTYQTARACAVAGFSALYRELEEAGSILPDISIAEEARACGSQDIYNAIMSQPVRYRVMDDYTRSILQNPLPSGLNGDAAVQPMLRVKQKFTTPRGHEDCLLLASEIGDGADSDEEFDDDLFSMFPEPGFEEAMFNITEDMNIDEFATPEPDGSADVTMAEYLAKPLPLDLPAGNKDILILAAAYSGDVDRYARLRRPKMIDNEAGCVVRGIYHSSFFATWWASSQGLPPPKRPPHRHALWITQAIHARMIMSNDLSRLTPDTPRDQLPYLIWYPAVASPRTYEEVARRCPAMRAPVLRAAIYSRNRDLFDSLVDAVEPDPFLLAEAREHDDFDDDVVDDDGSRESYFTRRLLARAEQLGLAEEIRNVQHDRWGVLSWKRFSVRTPPASGNWLFSGPGIVGAAQDPGIYNEVWADASAAELFASAPEAWRPREGGVQIDYNEFPQ</sequence>
<keyword evidence="2" id="KW-1185">Reference proteome</keyword>
<dbReference type="OrthoDB" id="4360026at2759"/>
<reference evidence="1 2" key="1">
    <citation type="journal article" date="2019" name="Appl. Microbiol. Biotechnol.">
        <title>Genome sequence of Isaria javanica and comparative genome analysis insights into family S53 peptidase evolution in fungal entomopathogens.</title>
        <authorList>
            <person name="Lin R."/>
            <person name="Zhang X."/>
            <person name="Xin B."/>
            <person name="Zou M."/>
            <person name="Gao Y."/>
            <person name="Qin F."/>
            <person name="Hu Q."/>
            <person name="Xie B."/>
            <person name="Cheng X."/>
        </authorList>
    </citation>
    <scope>NUCLEOTIDE SEQUENCE [LARGE SCALE GENOMIC DNA]</scope>
    <source>
        <strain evidence="1 2">IJ1G</strain>
    </source>
</reference>
<name>A0A545VJY1_9HYPO</name>